<name>A0A074WEF6_9PEZI</name>
<feature type="region of interest" description="Disordered" evidence="1">
    <location>
        <begin position="153"/>
        <end position="214"/>
    </location>
</feature>
<dbReference type="RefSeq" id="XP_013424193.1">
    <property type="nucleotide sequence ID" value="XM_013568739.1"/>
</dbReference>
<dbReference type="Proteomes" id="UP000027730">
    <property type="component" value="Unassembled WGS sequence"/>
</dbReference>
<evidence type="ECO:0000313" key="2">
    <source>
        <dbReference type="EMBL" id="KEQ69934.1"/>
    </source>
</evidence>
<gene>
    <name evidence="2" type="ORF">M436DRAFT_84980</name>
</gene>
<dbReference type="AlphaFoldDB" id="A0A074WEF6"/>
<dbReference type="OrthoDB" id="3930660at2759"/>
<dbReference type="HOGENOM" id="CLU_1224530_0_0_1"/>
<accession>A0A074WEF6</accession>
<keyword evidence="3" id="KW-1185">Reference proteome</keyword>
<organism evidence="2 3">
    <name type="scientific">Aureobasidium namibiae CBS 147.97</name>
    <dbReference type="NCBI Taxonomy" id="1043004"/>
    <lineage>
        <taxon>Eukaryota</taxon>
        <taxon>Fungi</taxon>
        <taxon>Dikarya</taxon>
        <taxon>Ascomycota</taxon>
        <taxon>Pezizomycotina</taxon>
        <taxon>Dothideomycetes</taxon>
        <taxon>Dothideomycetidae</taxon>
        <taxon>Dothideales</taxon>
        <taxon>Saccotheciaceae</taxon>
        <taxon>Aureobasidium</taxon>
    </lineage>
</organism>
<protein>
    <submittedName>
        <fullName evidence="2">Uncharacterized protein</fullName>
    </submittedName>
</protein>
<sequence length="226" mass="24097">MHGRGSSKSLTLAALDKPPILRRDRDGRFMTTLEIERDDARILAAERTRPPSRPPVNRPNVFTAPGLLIDFSVEETDEEILARAPSTPPPIPARSPLRPPYVPPAATVQPVSSAGSSLFGPAGPDANSGFVQGNPWSLSGRLPPVVALVSPSLPPSAPSECFVGVEDEDEEEKKKKKEEEHDGPRGVEYTPDTTGLQSGFSSSSSSGASVVVSRGTVEVRGRRWGV</sequence>
<dbReference type="GeneID" id="25417456"/>
<proteinExistence type="predicted"/>
<evidence type="ECO:0000256" key="1">
    <source>
        <dbReference type="SAM" id="MobiDB-lite"/>
    </source>
</evidence>
<feature type="compositionally biased region" description="Low complexity" evidence="1">
    <location>
        <begin position="198"/>
        <end position="214"/>
    </location>
</feature>
<dbReference type="EMBL" id="KL584719">
    <property type="protein sequence ID" value="KEQ69934.1"/>
    <property type="molecule type" value="Genomic_DNA"/>
</dbReference>
<reference evidence="2 3" key="1">
    <citation type="journal article" date="2014" name="BMC Genomics">
        <title>Genome sequencing of four Aureobasidium pullulans varieties: biotechnological potential, stress tolerance, and description of new species.</title>
        <authorList>
            <person name="Gostin Ar C."/>
            <person name="Ohm R.A."/>
            <person name="Kogej T."/>
            <person name="Sonjak S."/>
            <person name="Turk M."/>
            <person name="Zajc J."/>
            <person name="Zalar P."/>
            <person name="Grube M."/>
            <person name="Sun H."/>
            <person name="Han J."/>
            <person name="Sharma A."/>
            <person name="Chiniquy J."/>
            <person name="Ngan C.Y."/>
            <person name="Lipzen A."/>
            <person name="Barry K."/>
            <person name="Grigoriev I.V."/>
            <person name="Gunde-Cimerman N."/>
        </authorList>
    </citation>
    <scope>NUCLEOTIDE SEQUENCE [LARGE SCALE GENOMIC DNA]</scope>
    <source>
        <strain evidence="2 3">CBS 147.97</strain>
    </source>
</reference>
<evidence type="ECO:0000313" key="3">
    <source>
        <dbReference type="Proteomes" id="UP000027730"/>
    </source>
</evidence>